<evidence type="ECO:0000256" key="6">
    <source>
        <dbReference type="ARBA" id="ARBA00022705"/>
    </source>
</evidence>
<dbReference type="Pfam" id="PF01336">
    <property type="entry name" value="tRNA_anti-codon"/>
    <property type="match status" value="1"/>
</dbReference>
<evidence type="ECO:0000256" key="7">
    <source>
        <dbReference type="ARBA" id="ARBA00022932"/>
    </source>
</evidence>
<evidence type="ECO:0000256" key="8">
    <source>
        <dbReference type="ARBA" id="ARBA00049244"/>
    </source>
</evidence>
<keyword evidence="4" id="KW-0808">Transferase</keyword>
<evidence type="ECO:0000256" key="2">
    <source>
        <dbReference type="ARBA" id="ARBA00012417"/>
    </source>
</evidence>
<dbReference type="InterPro" id="IPR041931">
    <property type="entry name" value="DNA_pol3_alpha_thumb_dom"/>
</dbReference>
<sequence>MNFTHLHVHSDYSLLDGLTKVDDLVQNAKNQGMTSLALTDHGAMYGAFKFYLSCREAGINPIIGVEAYKAKQSRLTKQTSVNRDQFHLVLLAKNYEGYRNLMKLTTEAHLTGFYYKPRIDFELLEKYHQGLIVLSGCLNSEICTAIAQDQYEQAEKILKRYLTIFEGNYYLELQRHQNVELLKKVNEHLIKLSKKFAVPLVATNDIHYLTADDAYAQEILLCIQTQHTVVEKNRPLSMINVPEYYFKTASEMSGLFIDLPEAIENTEKIASECNVEIPYGKWILPHYQLEEGDNPQSALRRAVAENVNKRVKLSEDVQKRIDYELEVIGKRGYSTYFLIVSDFVSWAKSQGIAVGPGRGSVAGSLVAYITSITDINPLEYNLPFERFLNPDRPTPPDIDVDFADIRRDEVLEYVTKKYGEEKVAQIITFGRMEARLAVRDVARALGMSFSEGDRIAKLIPQGKQGFPMTIEKALEENPALTYAYQNEEDTRRVLDIGRRLEGLARHSSVHAAGVVIADKNLSDYVPLQRESKGNRIITQYDMYCLDLNAVSDNKAIGLLKVDFLGLRNLTILENAIKYVQENRNIVVDIHNIPLDDLKTFNLISKGQTVGVFQLESQGMRRLAKDLIPTKISDISAMVALYRPGPMDLIPIFLEGKKNSEKIRYLHKDLEPILSETYGVLVYQEQVMEIANKIAGFTMSEADILRMAMGKKKKSLMKKEQIKFEEGCIKRGYGKRLAQKIFGFIEKFVGYGFNKPHSASYALIAYWTAYMKANYSVEYMTALLSAELHGASGSTREVKILQAIDECKSLNIKVLAPEINKSVHDFKIEGKSIRFGLSAIKNVGGSAIDSILEARKAGIFYSLKDFLNRVDLRRVNKKTVESLIKAGAFDQYGKRSALISYYPSIVAEVGKSKRDSLDGQYNLFNTGDTQTSKDNLPDMDEFSEDEILMMERQAIGFSLSKNPLEQYGAIINQRIDKKIGDLSLEDVGKIYIVAGAILRVKQVTTKKNNDNMAFVTLFDESGAIDVVVFPKLYARTESIWKPNTVILLKGRIDSKDDQLTILVENAVDLAKYKKNN</sequence>
<keyword evidence="7" id="KW-0239">DNA-directed DNA polymerase</keyword>
<name>A0A1F7JNU6_9BACT</name>
<dbReference type="InterPro" id="IPR004805">
    <property type="entry name" value="DnaE2/DnaE/PolC"/>
</dbReference>
<dbReference type="EMBL" id="MGAY01000007">
    <property type="protein sequence ID" value="OGK57276.1"/>
    <property type="molecule type" value="Genomic_DNA"/>
</dbReference>
<dbReference type="SMART" id="SM00481">
    <property type="entry name" value="POLIIIAc"/>
    <property type="match status" value="1"/>
</dbReference>
<dbReference type="Pfam" id="PF17657">
    <property type="entry name" value="DNA_pol3_finger"/>
    <property type="match status" value="1"/>
</dbReference>
<dbReference type="Pfam" id="PF02811">
    <property type="entry name" value="PHP"/>
    <property type="match status" value="1"/>
</dbReference>
<dbReference type="InterPro" id="IPR004013">
    <property type="entry name" value="PHP_dom"/>
</dbReference>
<comment type="catalytic activity">
    <reaction evidence="8">
        <text>DNA(n) + a 2'-deoxyribonucleoside 5'-triphosphate = DNA(n+1) + diphosphate</text>
        <dbReference type="Rhea" id="RHEA:22508"/>
        <dbReference type="Rhea" id="RHEA-COMP:17339"/>
        <dbReference type="Rhea" id="RHEA-COMP:17340"/>
        <dbReference type="ChEBI" id="CHEBI:33019"/>
        <dbReference type="ChEBI" id="CHEBI:61560"/>
        <dbReference type="ChEBI" id="CHEBI:173112"/>
        <dbReference type="EC" id="2.7.7.7"/>
    </reaction>
</comment>
<dbReference type="AlphaFoldDB" id="A0A1F7JNU6"/>
<dbReference type="CDD" id="cd12113">
    <property type="entry name" value="PHP_PolIIIA_DnaE3"/>
    <property type="match status" value="1"/>
</dbReference>
<dbReference type="InterPro" id="IPR016195">
    <property type="entry name" value="Pol/histidinol_Pase-like"/>
</dbReference>
<dbReference type="EC" id="2.7.7.7" evidence="2"/>
<gene>
    <name evidence="10" type="ORF">A3J15_02190</name>
</gene>
<evidence type="ECO:0000259" key="9">
    <source>
        <dbReference type="SMART" id="SM00481"/>
    </source>
</evidence>
<accession>A0A1F7JNU6</accession>
<evidence type="ECO:0000313" key="11">
    <source>
        <dbReference type="Proteomes" id="UP000176376"/>
    </source>
</evidence>
<dbReference type="InterPro" id="IPR029460">
    <property type="entry name" value="DNAPol_HHH"/>
</dbReference>
<dbReference type="PANTHER" id="PTHR32294">
    <property type="entry name" value="DNA POLYMERASE III SUBUNIT ALPHA"/>
    <property type="match status" value="1"/>
</dbReference>
<keyword evidence="6" id="KW-0235">DNA replication</keyword>
<feature type="domain" description="Polymerase/histidinol phosphatase N-terminal" evidence="9">
    <location>
        <begin position="4"/>
        <end position="71"/>
    </location>
</feature>
<dbReference type="InterPro" id="IPR003141">
    <property type="entry name" value="Pol/His_phosphatase_N"/>
</dbReference>
<protein>
    <recommendedName>
        <fullName evidence="3">DNA polymerase III subunit alpha</fullName>
        <ecNumber evidence="2">2.7.7.7</ecNumber>
    </recommendedName>
</protein>
<proteinExistence type="predicted"/>
<dbReference type="InterPro" id="IPR011708">
    <property type="entry name" value="DNA_pol3_alpha_NTPase_dom"/>
</dbReference>
<evidence type="ECO:0000256" key="1">
    <source>
        <dbReference type="ARBA" id="ARBA00004496"/>
    </source>
</evidence>
<dbReference type="SUPFAM" id="SSF89550">
    <property type="entry name" value="PHP domain-like"/>
    <property type="match status" value="1"/>
</dbReference>
<evidence type="ECO:0000256" key="3">
    <source>
        <dbReference type="ARBA" id="ARBA00019114"/>
    </source>
</evidence>
<dbReference type="GO" id="GO:0008408">
    <property type="term" value="F:3'-5' exonuclease activity"/>
    <property type="evidence" value="ECO:0007669"/>
    <property type="project" value="InterPro"/>
</dbReference>
<evidence type="ECO:0000313" key="10">
    <source>
        <dbReference type="EMBL" id="OGK57276.1"/>
    </source>
</evidence>
<dbReference type="NCBIfam" id="NF004226">
    <property type="entry name" value="PRK05673.1"/>
    <property type="match status" value="1"/>
</dbReference>
<organism evidence="10 11">
    <name type="scientific">Candidatus Roizmanbacteria bacterium RIFCSPLOWO2_02_FULL_38_10</name>
    <dbReference type="NCBI Taxonomy" id="1802074"/>
    <lineage>
        <taxon>Bacteria</taxon>
        <taxon>Candidatus Roizmaniibacteriota</taxon>
    </lineage>
</organism>
<dbReference type="Gene3D" id="1.10.150.870">
    <property type="match status" value="1"/>
</dbReference>
<dbReference type="Pfam" id="PF14579">
    <property type="entry name" value="HHH_6"/>
    <property type="match status" value="1"/>
</dbReference>
<evidence type="ECO:0000256" key="5">
    <source>
        <dbReference type="ARBA" id="ARBA00022695"/>
    </source>
</evidence>
<dbReference type="CDD" id="cd04485">
    <property type="entry name" value="DnaE_OBF"/>
    <property type="match status" value="1"/>
</dbReference>
<dbReference type="GO" id="GO:0005737">
    <property type="term" value="C:cytoplasm"/>
    <property type="evidence" value="ECO:0007669"/>
    <property type="project" value="UniProtKB-SubCell"/>
</dbReference>
<dbReference type="InterPro" id="IPR040982">
    <property type="entry name" value="DNA_pol3_finger"/>
</dbReference>
<reference evidence="10 11" key="1">
    <citation type="journal article" date="2016" name="Nat. Commun.">
        <title>Thousands of microbial genomes shed light on interconnected biogeochemical processes in an aquifer system.</title>
        <authorList>
            <person name="Anantharaman K."/>
            <person name="Brown C.T."/>
            <person name="Hug L.A."/>
            <person name="Sharon I."/>
            <person name="Castelle C.J."/>
            <person name="Probst A.J."/>
            <person name="Thomas B.C."/>
            <person name="Singh A."/>
            <person name="Wilkins M.J."/>
            <person name="Karaoz U."/>
            <person name="Brodie E.L."/>
            <person name="Williams K.H."/>
            <person name="Hubbard S.S."/>
            <person name="Banfield J.F."/>
        </authorList>
    </citation>
    <scope>NUCLEOTIDE SEQUENCE [LARGE SCALE GENOMIC DNA]</scope>
</reference>
<dbReference type="NCBIfam" id="TIGR00594">
    <property type="entry name" value="polc"/>
    <property type="match status" value="1"/>
</dbReference>
<dbReference type="PANTHER" id="PTHR32294:SF0">
    <property type="entry name" value="DNA POLYMERASE III SUBUNIT ALPHA"/>
    <property type="match status" value="1"/>
</dbReference>
<dbReference type="GO" id="GO:0003887">
    <property type="term" value="F:DNA-directed DNA polymerase activity"/>
    <property type="evidence" value="ECO:0007669"/>
    <property type="project" value="UniProtKB-KW"/>
</dbReference>
<dbReference type="GO" id="GO:0003676">
    <property type="term" value="F:nucleic acid binding"/>
    <property type="evidence" value="ECO:0007669"/>
    <property type="project" value="InterPro"/>
</dbReference>
<comment type="subcellular location">
    <subcellularLocation>
        <location evidence="1">Cytoplasm</location>
    </subcellularLocation>
</comment>
<keyword evidence="5" id="KW-0548">Nucleotidyltransferase</keyword>
<dbReference type="STRING" id="1802074.A3J15_02190"/>
<comment type="caution">
    <text evidence="10">The sequence shown here is derived from an EMBL/GenBank/DDBJ whole genome shotgun (WGS) entry which is preliminary data.</text>
</comment>
<dbReference type="Proteomes" id="UP000176376">
    <property type="component" value="Unassembled WGS sequence"/>
</dbReference>
<dbReference type="InterPro" id="IPR004365">
    <property type="entry name" value="NA-bd_OB_tRNA"/>
</dbReference>
<dbReference type="GO" id="GO:0006260">
    <property type="term" value="P:DNA replication"/>
    <property type="evidence" value="ECO:0007669"/>
    <property type="project" value="UniProtKB-KW"/>
</dbReference>
<dbReference type="Gene3D" id="1.10.10.1600">
    <property type="entry name" value="Bacterial DNA polymerase III alpha subunit, thumb domain"/>
    <property type="match status" value="1"/>
</dbReference>
<dbReference type="NCBIfam" id="NF005298">
    <property type="entry name" value="PRK06826.1"/>
    <property type="match status" value="1"/>
</dbReference>
<dbReference type="Gene3D" id="3.20.20.140">
    <property type="entry name" value="Metal-dependent hydrolases"/>
    <property type="match status" value="1"/>
</dbReference>
<evidence type="ECO:0000256" key="4">
    <source>
        <dbReference type="ARBA" id="ARBA00022679"/>
    </source>
</evidence>
<dbReference type="Pfam" id="PF07733">
    <property type="entry name" value="DNA_pol3_alpha"/>
    <property type="match status" value="1"/>
</dbReference>